<dbReference type="VEuPathDB" id="FungiDB:I7I51_08022"/>
<organism evidence="2 3">
    <name type="scientific">Ajellomyces capsulatus</name>
    <name type="common">Darling's disease fungus</name>
    <name type="synonym">Histoplasma capsulatum</name>
    <dbReference type="NCBI Taxonomy" id="5037"/>
    <lineage>
        <taxon>Eukaryota</taxon>
        <taxon>Fungi</taxon>
        <taxon>Dikarya</taxon>
        <taxon>Ascomycota</taxon>
        <taxon>Pezizomycotina</taxon>
        <taxon>Eurotiomycetes</taxon>
        <taxon>Eurotiomycetidae</taxon>
        <taxon>Onygenales</taxon>
        <taxon>Ajellomycetaceae</taxon>
        <taxon>Histoplasma</taxon>
    </lineage>
</organism>
<dbReference type="EMBL" id="CP069109">
    <property type="protein sequence ID" value="QSS58595.1"/>
    <property type="molecule type" value="Genomic_DNA"/>
</dbReference>
<feature type="compositionally biased region" description="Low complexity" evidence="1">
    <location>
        <begin position="35"/>
        <end position="44"/>
    </location>
</feature>
<feature type="compositionally biased region" description="Pro residues" evidence="1">
    <location>
        <begin position="24"/>
        <end position="34"/>
    </location>
</feature>
<feature type="compositionally biased region" description="Pro residues" evidence="1">
    <location>
        <begin position="51"/>
        <end position="60"/>
    </location>
</feature>
<reference evidence="2" key="1">
    <citation type="submission" date="2021-01" db="EMBL/GenBank/DDBJ databases">
        <title>Chromosome-level genome assembly of a human fungal pathogen reveals clustering of transcriptionally co-regulated genes.</title>
        <authorList>
            <person name="Voorhies M."/>
            <person name="Cohen S."/>
            <person name="Shea T.P."/>
            <person name="Petrus S."/>
            <person name="Munoz J.F."/>
            <person name="Poplawski S."/>
            <person name="Goldman W.E."/>
            <person name="Michael T."/>
            <person name="Cuomo C.A."/>
            <person name="Sil A."/>
            <person name="Beyhan S."/>
        </authorList>
    </citation>
    <scope>NUCLEOTIDE SEQUENCE</scope>
    <source>
        <strain evidence="2">WU24</strain>
    </source>
</reference>
<accession>A0A8A1LZA2</accession>
<evidence type="ECO:0000313" key="3">
    <source>
        <dbReference type="Proteomes" id="UP000663671"/>
    </source>
</evidence>
<dbReference type="Proteomes" id="UP000663671">
    <property type="component" value="Chromosome 2"/>
</dbReference>
<feature type="compositionally biased region" description="Pro residues" evidence="1">
    <location>
        <begin position="75"/>
        <end position="89"/>
    </location>
</feature>
<protein>
    <submittedName>
        <fullName evidence="2">Actin cytoskeleton organization protein (Cro1)</fullName>
    </submittedName>
</protein>
<evidence type="ECO:0000313" key="2">
    <source>
        <dbReference type="EMBL" id="QSS58595.1"/>
    </source>
</evidence>
<gene>
    <name evidence="2" type="ORF">I7I51_08022</name>
</gene>
<proteinExistence type="predicted"/>
<evidence type="ECO:0000256" key="1">
    <source>
        <dbReference type="SAM" id="MobiDB-lite"/>
    </source>
</evidence>
<feature type="compositionally biased region" description="Low complexity" evidence="1">
    <location>
        <begin position="1"/>
        <end position="23"/>
    </location>
</feature>
<dbReference type="AlphaFoldDB" id="A0A8A1LZA2"/>
<name>A0A8A1LZA2_AJECA</name>
<feature type="region of interest" description="Disordered" evidence="1">
    <location>
        <begin position="1"/>
        <end position="104"/>
    </location>
</feature>
<feature type="compositionally biased region" description="Low complexity" evidence="1">
    <location>
        <begin position="61"/>
        <end position="74"/>
    </location>
</feature>
<sequence length="104" mass="10999">MTNQPRTLPTPSPASSSPLTPSTSSPPPARPKSPPQSDLSSTSSIRHHYPAPRPPLPPPHSLQKPHAISFQPSNPSSPSPTSPQPLPPLPHHRQAPSRPPAPQP</sequence>